<proteinExistence type="inferred from homology"/>
<dbReference type="Pfam" id="PF00171">
    <property type="entry name" value="Aldedh"/>
    <property type="match status" value="1"/>
</dbReference>
<dbReference type="FunFam" id="3.40.605.10:FF:000004">
    <property type="entry name" value="Aldehyde dehydrogenase"/>
    <property type="match status" value="1"/>
</dbReference>
<evidence type="ECO:0000256" key="7">
    <source>
        <dbReference type="RuleBase" id="RU003345"/>
    </source>
</evidence>
<feature type="coiled-coil region" evidence="8">
    <location>
        <begin position="25"/>
        <end position="52"/>
    </location>
</feature>
<evidence type="ECO:0000313" key="11">
    <source>
        <dbReference type="Proteomes" id="UP000295375"/>
    </source>
</evidence>
<dbReference type="PROSITE" id="PS00070">
    <property type="entry name" value="ALDEHYDE_DEHYDR_CYS"/>
    <property type="match status" value="1"/>
</dbReference>
<dbReference type="InterPro" id="IPR015590">
    <property type="entry name" value="Aldehyde_DH_dom"/>
</dbReference>
<feature type="active site" evidence="5 6">
    <location>
        <position position="213"/>
    </location>
</feature>
<evidence type="ECO:0000256" key="5">
    <source>
        <dbReference type="PIRSR" id="PIRSR036492-1"/>
    </source>
</evidence>
<dbReference type="InterPro" id="IPR016160">
    <property type="entry name" value="Ald_DH_CS_CYS"/>
</dbReference>
<feature type="active site" evidence="5">
    <location>
        <position position="247"/>
    </location>
</feature>
<dbReference type="PIRSF" id="PIRSF036492">
    <property type="entry name" value="ALDH"/>
    <property type="match status" value="1"/>
</dbReference>
<keyword evidence="2 4" id="KW-0560">Oxidoreductase</keyword>
<dbReference type="Proteomes" id="UP000295375">
    <property type="component" value="Unassembled WGS sequence"/>
</dbReference>
<dbReference type="InterPro" id="IPR029510">
    <property type="entry name" value="Ald_DH_CS_GLU"/>
</dbReference>
<dbReference type="SUPFAM" id="SSF53720">
    <property type="entry name" value="ALDH-like"/>
    <property type="match status" value="1"/>
</dbReference>
<dbReference type="EMBL" id="SNYM01000004">
    <property type="protein sequence ID" value="TDQ49416.1"/>
    <property type="molecule type" value="Genomic_DNA"/>
</dbReference>
<reference evidence="10 11" key="1">
    <citation type="submission" date="2019-03" db="EMBL/GenBank/DDBJ databases">
        <title>Genomic Encyclopedia of Type Strains, Phase IV (KMG-IV): sequencing the most valuable type-strain genomes for metagenomic binning, comparative biology and taxonomic classification.</title>
        <authorList>
            <person name="Goeker M."/>
        </authorList>
    </citation>
    <scope>NUCLEOTIDE SEQUENCE [LARGE SCALE GENOMIC DNA]</scope>
    <source>
        <strain evidence="10 11">DSM 103792</strain>
    </source>
</reference>
<keyword evidence="11" id="KW-1185">Reference proteome</keyword>
<evidence type="ECO:0000256" key="1">
    <source>
        <dbReference type="ARBA" id="ARBA00009986"/>
    </source>
</evidence>
<dbReference type="GO" id="GO:0006081">
    <property type="term" value="P:aldehyde metabolic process"/>
    <property type="evidence" value="ECO:0007669"/>
    <property type="project" value="InterPro"/>
</dbReference>
<dbReference type="PROSITE" id="PS00687">
    <property type="entry name" value="ALDEHYDE_DEHYDR_GLU"/>
    <property type="match status" value="1"/>
</dbReference>
<dbReference type="InterPro" id="IPR016161">
    <property type="entry name" value="Ald_DH/histidinol_DH"/>
</dbReference>
<feature type="domain" description="Aldehyde dehydrogenase" evidence="9">
    <location>
        <begin position="12"/>
        <end position="434"/>
    </location>
</feature>
<evidence type="ECO:0000256" key="2">
    <source>
        <dbReference type="ARBA" id="ARBA00023002"/>
    </source>
</evidence>
<keyword evidence="8" id="KW-0175">Coiled coil</keyword>
<accession>A0A4R6UT21</accession>
<dbReference type="OrthoDB" id="9812625at2"/>
<dbReference type="PANTHER" id="PTHR43570">
    <property type="entry name" value="ALDEHYDE DEHYDROGENASE"/>
    <property type="match status" value="1"/>
</dbReference>
<evidence type="ECO:0000313" key="10">
    <source>
        <dbReference type="EMBL" id="TDQ49416.1"/>
    </source>
</evidence>
<sequence>MTDSILRERFNRMQQAFRQEPYPSLDHRRDRLNRLLQLLKKHQKEIAEAIDEDFGQRSTTETSIVDLYPSIEEIRHTRSQLRRWMKVRKVSVPLSLKPGRAKILPQPLGVVGIIVPWNYPIFLLFGPLCNALAAGNVCMIKPSEFTPAYGALMSRLFAEYFSSDEVAIIEGGVDVAEAFSRLPFNHLLFTGSTAVGKKVMKAAAEHLTPVTLELGGKSPAIVSEHFSLKTAANRLISTKLTNAGQTCIAPDYVLIPFGQEKAFLTEAKKVAASRYPDWPGKDYCQIIDERQRQRIMDILADAEKKGAEVIKLIDAEDSERFVVPRIVFNSHDQMRLMQEELFAPILPVLSYRAMIDAIQYINDRPRPLALYLFSDHEQEQWQVLQETHAGGVTINDCLVHCGVSALPFGGIGPSGIGQYHGEAGFNTFSHLKSVFKQSSLSGVPMMYPPYNGLTRWLVKLLIR</sequence>
<comment type="similarity">
    <text evidence="1 4 7">Belongs to the aldehyde dehydrogenase family.</text>
</comment>
<dbReference type="AlphaFoldDB" id="A0A4R6UT21"/>
<organism evidence="10 11">
    <name type="scientific">Permianibacter aggregans</name>
    <dbReference type="NCBI Taxonomy" id="1510150"/>
    <lineage>
        <taxon>Bacteria</taxon>
        <taxon>Pseudomonadati</taxon>
        <taxon>Pseudomonadota</taxon>
        <taxon>Gammaproteobacteria</taxon>
        <taxon>Pseudomonadales</taxon>
        <taxon>Pseudomonadaceae</taxon>
        <taxon>Permianibacter</taxon>
    </lineage>
</organism>
<dbReference type="Gene3D" id="3.40.309.10">
    <property type="entry name" value="Aldehyde Dehydrogenase, Chain A, domain 2"/>
    <property type="match status" value="1"/>
</dbReference>
<evidence type="ECO:0000256" key="3">
    <source>
        <dbReference type="ARBA" id="ARBA00023027"/>
    </source>
</evidence>
<dbReference type="InterPro" id="IPR016163">
    <property type="entry name" value="Ald_DH_C"/>
</dbReference>
<dbReference type="InterPro" id="IPR016162">
    <property type="entry name" value="Ald_DH_N"/>
</dbReference>
<dbReference type="PANTHER" id="PTHR43570:SF20">
    <property type="entry name" value="ALDEHYDE DEHYDROGENASE ALDX-RELATED"/>
    <property type="match status" value="1"/>
</dbReference>
<dbReference type="GO" id="GO:0004029">
    <property type="term" value="F:aldehyde dehydrogenase (NAD+) activity"/>
    <property type="evidence" value="ECO:0007669"/>
    <property type="project" value="TreeGrafter"/>
</dbReference>
<comment type="caution">
    <text evidence="10">The sequence shown here is derived from an EMBL/GenBank/DDBJ whole genome shotgun (WGS) entry which is preliminary data.</text>
</comment>
<evidence type="ECO:0000259" key="9">
    <source>
        <dbReference type="Pfam" id="PF00171"/>
    </source>
</evidence>
<name>A0A4R6UT21_9GAMM</name>
<dbReference type="GO" id="GO:0005737">
    <property type="term" value="C:cytoplasm"/>
    <property type="evidence" value="ECO:0007669"/>
    <property type="project" value="TreeGrafter"/>
</dbReference>
<dbReference type="InterPro" id="IPR012394">
    <property type="entry name" value="Aldehyde_DH_NAD(P)"/>
</dbReference>
<dbReference type="Gene3D" id="3.40.605.10">
    <property type="entry name" value="Aldehyde Dehydrogenase, Chain A, domain 1"/>
    <property type="match status" value="1"/>
</dbReference>
<dbReference type="CDD" id="cd07133">
    <property type="entry name" value="ALDH_CALDH_CalB"/>
    <property type="match status" value="1"/>
</dbReference>
<evidence type="ECO:0000256" key="4">
    <source>
        <dbReference type="PIRNR" id="PIRNR036492"/>
    </source>
</evidence>
<keyword evidence="3" id="KW-0520">NAD</keyword>
<dbReference type="RefSeq" id="WP_133588984.1">
    <property type="nucleotide sequence ID" value="NZ_CP037953.1"/>
</dbReference>
<evidence type="ECO:0000256" key="8">
    <source>
        <dbReference type="SAM" id="Coils"/>
    </source>
</evidence>
<protein>
    <recommendedName>
        <fullName evidence="4">Aldehyde dehydrogenase</fullName>
    </recommendedName>
</protein>
<evidence type="ECO:0000256" key="6">
    <source>
        <dbReference type="PROSITE-ProRule" id="PRU10007"/>
    </source>
</evidence>
<gene>
    <name evidence="10" type="ORF">EV696_104121</name>
</gene>